<name>G0LCN1_ZOBGA</name>
<reference evidence="1 2" key="2">
    <citation type="journal article" date="2012" name="Environ. Microbiol.">
        <title>Characterization of the first alginolytic operons in a marine bacterium: from their emergence in marine Flavobacteriia to their independent transfers to marine Proteobacteria and human gut Bacteroides.</title>
        <authorList>
            <person name="Thomas F."/>
            <person name="Barbeyron T."/>
            <person name="Tonon T."/>
            <person name="Genicot S."/>
            <person name="Czjzek M."/>
            <person name="Michel G."/>
        </authorList>
    </citation>
    <scope>NUCLEOTIDE SEQUENCE [LARGE SCALE GENOMIC DNA]</scope>
    <source>
        <strain evidence="2">DSM 12802 / CCUG 47099 / CIP 106680 / NCIMB 13871 / Dsij</strain>
    </source>
</reference>
<keyword evidence="2" id="KW-1185">Reference proteome</keyword>
<proteinExistence type="predicted"/>
<protein>
    <submittedName>
        <fullName evidence="1">Uncharacterized protein</fullName>
    </submittedName>
</protein>
<dbReference type="HOGENOM" id="CLU_3359339_0_0_10"/>
<dbReference type="AlphaFoldDB" id="G0LCN1"/>
<dbReference type="EMBL" id="FP476056">
    <property type="protein sequence ID" value="CAZ97044.1"/>
    <property type="molecule type" value="Genomic_DNA"/>
</dbReference>
<organism evidence="1 2">
    <name type="scientific">Zobellia galactanivorans (strain DSM 12802 / CCUG 47099 / CIP 106680 / NCIMB 13871 / Dsij)</name>
    <dbReference type="NCBI Taxonomy" id="63186"/>
    <lineage>
        <taxon>Bacteria</taxon>
        <taxon>Pseudomonadati</taxon>
        <taxon>Bacteroidota</taxon>
        <taxon>Flavobacteriia</taxon>
        <taxon>Flavobacteriales</taxon>
        <taxon>Flavobacteriaceae</taxon>
        <taxon>Zobellia</taxon>
    </lineage>
</organism>
<evidence type="ECO:0000313" key="1">
    <source>
        <dbReference type="EMBL" id="CAZ97044.1"/>
    </source>
</evidence>
<evidence type="ECO:0000313" key="2">
    <source>
        <dbReference type="Proteomes" id="UP000008898"/>
    </source>
</evidence>
<sequence>MRLSISLFKKKIGNGVDDTVLFLLYFNGKKKVLQQI</sequence>
<reference evidence="2" key="1">
    <citation type="submission" date="2009-07" db="EMBL/GenBank/DDBJ databases">
        <title>Complete genome sequence of Zobellia galactanivorans Dsij.</title>
        <authorList>
            <consortium name="Genoscope - CEA"/>
        </authorList>
    </citation>
    <scope>NUCLEOTIDE SEQUENCE [LARGE SCALE GENOMIC DNA]</scope>
    <source>
        <strain evidence="2">DSM 12802 / CCUG 47099 / CIP 106680 / NCIMB 13871 / Dsij</strain>
    </source>
</reference>
<dbReference type="KEGG" id="zga:ZOBELLIA_2897"/>
<dbReference type="Proteomes" id="UP000008898">
    <property type="component" value="Chromosome"/>
</dbReference>
<gene>
    <name evidence="1" type="ordered locus">zobellia_2897</name>
</gene>
<accession>G0LCN1</accession>